<accession>A0AA35U297</accession>
<proteinExistence type="inferred from homology"/>
<organism evidence="3 4">
    <name type="scientific">Geodia barretti</name>
    <name type="common">Barrett's horny sponge</name>
    <dbReference type="NCBI Taxonomy" id="519541"/>
    <lineage>
        <taxon>Eukaryota</taxon>
        <taxon>Metazoa</taxon>
        <taxon>Porifera</taxon>
        <taxon>Demospongiae</taxon>
        <taxon>Heteroscleromorpha</taxon>
        <taxon>Tetractinellida</taxon>
        <taxon>Astrophorina</taxon>
        <taxon>Geodiidae</taxon>
        <taxon>Geodia</taxon>
    </lineage>
</organism>
<dbReference type="InterPro" id="IPR036928">
    <property type="entry name" value="AS_sf"/>
</dbReference>
<dbReference type="Gene3D" id="3.90.1300.10">
    <property type="entry name" value="Amidase signature (AS) domain"/>
    <property type="match status" value="1"/>
</dbReference>
<reference evidence="3" key="1">
    <citation type="submission" date="2023-03" db="EMBL/GenBank/DDBJ databases">
        <authorList>
            <person name="Steffen K."/>
            <person name="Cardenas P."/>
        </authorList>
    </citation>
    <scope>NUCLEOTIDE SEQUENCE</scope>
</reference>
<keyword evidence="4" id="KW-1185">Reference proteome</keyword>
<dbReference type="SUPFAM" id="SSF75304">
    <property type="entry name" value="Amidase signature (AS) enzymes"/>
    <property type="match status" value="1"/>
</dbReference>
<protein>
    <submittedName>
        <fullName evidence="3">Amidase</fullName>
    </submittedName>
</protein>
<dbReference type="EMBL" id="CASHTH010004447">
    <property type="protein sequence ID" value="CAI8057397.1"/>
    <property type="molecule type" value="Genomic_DNA"/>
</dbReference>
<comment type="caution">
    <text evidence="3">The sequence shown here is derived from an EMBL/GenBank/DDBJ whole genome shotgun (WGS) entry which is preliminary data.</text>
</comment>
<dbReference type="PANTHER" id="PTHR11895:SF7">
    <property type="entry name" value="GLUTAMYL-TRNA(GLN) AMIDOTRANSFERASE SUBUNIT A, MITOCHONDRIAL"/>
    <property type="match status" value="1"/>
</dbReference>
<dbReference type="PANTHER" id="PTHR11895">
    <property type="entry name" value="TRANSAMIDASE"/>
    <property type="match status" value="1"/>
</dbReference>
<evidence type="ECO:0000259" key="2">
    <source>
        <dbReference type="Pfam" id="PF01425"/>
    </source>
</evidence>
<dbReference type="InterPro" id="IPR000120">
    <property type="entry name" value="Amidase"/>
</dbReference>
<comment type="similarity">
    <text evidence="1">Belongs to the amidase family.</text>
</comment>
<dbReference type="InterPro" id="IPR023631">
    <property type="entry name" value="Amidase_dom"/>
</dbReference>
<dbReference type="PROSITE" id="PS00571">
    <property type="entry name" value="AMIDASES"/>
    <property type="match status" value="1"/>
</dbReference>
<evidence type="ECO:0000256" key="1">
    <source>
        <dbReference type="ARBA" id="ARBA00009199"/>
    </source>
</evidence>
<evidence type="ECO:0000313" key="4">
    <source>
        <dbReference type="Proteomes" id="UP001174909"/>
    </source>
</evidence>
<dbReference type="AlphaFoldDB" id="A0AA35U297"/>
<dbReference type="Pfam" id="PF01425">
    <property type="entry name" value="Amidase"/>
    <property type="match status" value="1"/>
</dbReference>
<sequence length="419" mass="42771">MADAGAGIAFRSIAALGRDYRRGALSPTAVVEACLQRIDRDDGQLNAIARSPGFGSDPVFAAPATRDAAMVAHLRAAGAVLIAKTNLLEFAYGAVNPRVGQTNNPWDTGRTAGGSSGGSAASVAAGLCYAAVGTDTGGSIRIPAAYCGAVGLKPTYGLVPLAGVSMLSWSLDHAGPIARSCADAAAFLGGLTGTSVDASPASLRGLRFGLIAALRDYDATTPGVRAGMDSACAVLRDAGAAVEEVEIEALSESAEALLHVLLPEASVILRRLLDSHADALAEQTRAQLELGFALPATAHVRAQQFRRFLGERFLDCLDRFDALLTPGVPWEAPAEDPAIDGAEGYGEMLCSAPTNLCGLPSLVLPCGRGEDGMPVSLQLIGPPDSDERLLQIGAALEPAFLLGPPPGYGSSLSAAEGLG</sequence>
<dbReference type="Proteomes" id="UP001174909">
    <property type="component" value="Unassembled WGS sequence"/>
</dbReference>
<gene>
    <name evidence="3" type="ORF">GBAR_LOCUS31279</name>
</gene>
<evidence type="ECO:0000313" key="3">
    <source>
        <dbReference type="EMBL" id="CAI8057397.1"/>
    </source>
</evidence>
<dbReference type="GO" id="GO:0003824">
    <property type="term" value="F:catalytic activity"/>
    <property type="evidence" value="ECO:0007669"/>
    <property type="project" value="InterPro"/>
</dbReference>
<name>A0AA35U297_GEOBA</name>
<dbReference type="InterPro" id="IPR020556">
    <property type="entry name" value="Amidase_CS"/>
</dbReference>
<feature type="domain" description="Amidase" evidence="2">
    <location>
        <begin position="61"/>
        <end position="390"/>
    </location>
</feature>